<dbReference type="Pfam" id="PF11863">
    <property type="entry name" value="DUF3383"/>
    <property type="match status" value="1"/>
</dbReference>
<feature type="region of interest" description="Disordered" evidence="1">
    <location>
        <begin position="60"/>
        <end position="101"/>
    </location>
</feature>
<dbReference type="RefSeq" id="WP_120357354.1">
    <property type="nucleotide sequence ID" value="NZ_CP017982.1"/>
</dbReference>
<evidence type="ECO:0000313" key="3">
    <source>
        <dbReference type="Proteomes" id="UP000267794"/>
    </source>
</evidence>
<feature type="compositionally biased region" description="Basic and acidic residues" evidence="1">
    <location>
        <begin position="74"/>
        <end position="85"/>
    </location>
</feature>
<protein>
    <recommendedName>
        <fullName evidence="4">DUF3383 family protein</fullName>
    </recommendedName>
</protein>
<name>A0A386REH0_LACHE</name>
<evidence type="ECO:0008006" key="4">
    <source>
        <dbReference type="Google" id="ProtNLM"/>
    </source>
</evidence>
<dbReference type="EMBL" id="CP017982">
    <property type="protein sequence ID" value="AYE61439.1"/>
    <property type="molecule type" value="Genomic_DNA"/>
</dbReference>
<sequence length="420" mass="46333">MPNKIGSNVVAPFERVKDVNVIMTILHPQPLVGLGNLLLVNKVDKPATLKTTTATPAVAPANAVTGAGTSGDTTPKDAQDNKDKTQGSNTTGDRAFSNELSNDDRMNGLLKRKVDTATGAVYREYKNLDAVAVDYPENSPVWFKANSYFAQSNHSDRIAILDYVDGKLLDTLKDFWYYNWTFMAFVDNTINDDVILASNICESNQDHFLVLQSNDLAQFTQFYGQNYTIGLKHDLSEAMDTALVGAVATKTVGSCTWKFKELEGITPEDLTTQERAGIENSHCIAYIQVDGRNETAEGFSMSGEYIDLLHGEIWVKVNVGNELQRLLQENDKVPYDATGISMVSARINYVLDLAWKQGIIQTNDDTSKGMYEVTTTPRSAQSRDDLSKRHYGGASFTYHASSAIHSLTIYGTVNSDTIMQ</sequence>
<evidence type="ECO:0000313" key="2">
    <source>
        <dbReference type="EMBL" id="AYE61439.1"/>
    </source>
</evidence>
<dbReference type="InterPro" id="IPR021808">
    <property type="entry name" value="DUF3383"/>
</dbReference>
<gene>
    <name evidence="2" type="ORF">BC335_0951</name>
</gene>
<organism evidence="2 3">
    <name type="scientific">Lactobacillus helveticus</name>
    <name type="common">Lactobacillus suntoryeus</name>
    <dbReference type="NCBI Taxonomy" id="1587"/>
    <lineage>
        <taxon>Bacteria</taxon>
        <taxon>Bacillati</taxon>
        <taxon>Bacillota</taxon>
        <taxon>Bacilli</taxon>
        <taxon>Lactobacillales</taxon>
        <taxon>Lactobacillaceae</taxon>
        <taxon>Lactobacillus</taxon>
    </lineage>
</organism>
<evidence type="ECO:0000256" key="1">
    <source>
        <dbReference type="SAM" id="MobiDB-lite"/>
    </source>
</evidence>
<dbReference type="AlphaFoldDB" id="A0A386REH0"/>
<proteinExistence type="predicted"/>
<accession>A0A386REH0</accession>
<reference evidence="2 3" key="1">
    <citation type="submission" date="2016-10" db="EMBL/GenBank/DDBJ databases">
        <title>Complete genomic sequencing of Lactobacillus helveticus LH99 and comparative genome analysis.</title>
        <authorList>
            <person name="Li N."/>
            <person name="You C."/>
            <person name="Liu Z."/>
        </authorList>
    </citation>
    <scope>NUCLEOTIDE SEQUENCE [LARGE SCALE GENOMIC DNA]</scope>
    <source>
        <strain evidence="2 3">LH99</strain>
    </source>
</reference>
<dbReference type="Proteomes" id="UP000267794">
    <property type="component" value="Chromosome"/>
</dbReference>